<name>A0AAV4M2X2_BABCB</name>
<evidence type="ECO:0000313" key="3">
    <source>
        <dbReference type="Proteomes" id="UP001497744"/>
    </source>
</evidence>
<dbReference type="AlphaFoldDB" id="A0AAV4M2X2"/>
<organism evidence="2 3">
    <name type="scientific">Babesia caballi</name>
    <dbReference type="NCBI Taxonomy" id="5871"/>
    <lineage>
        <taxon>Eukaryota</taxon>
        <taxon>Sar</taxon>
        <taxon>Alveolata</taxon>
        <taxon>Apicomplexa</taxon>
        <taxon>Aconoidasida</taxon>
        <taxon>Piroplasmida</taxon>
        <taxon>Babesiidae</taxon>
        <taxon>Babesia</taxon>
    </lineage>
</organism>
<protein>
    <submittedName>
        <fullName evidence="2">EKC KEOPS complex subunit TPRKB</fullName>
    </submittedName>
</protein>
<dbReference type="EMBL" id="BPLF01000006">
    <property type="protein sequence ID" value="GIX66222.1"/>
    <property type="molecule type" value="Genomic_DNA"/>
</dbReference>
<dbReference type="Proteomes" id="UP001497744">
    <property type="component" value="Unassembled WGS sequence"/>
</dbReference>
<evidence type="ECO:0000256" key="1">
    <source>
        <dbReference type="SAM" id="Phobius"/>
    </source>
</evidence>
<reference evidence="2 3" key="1">
    <citation type="submission" date="2021-06" db="EMBL/GenBank/DDBJ databases">
        <title>Genome sequence of Babesia caballi.</title>
        <authorList>
            <person name="Yamagishi J."/>
            <person name="Kidaka T."/>
            <person name="Ochi A."/>
        </authorList>
    </citation>
    <scope>NUCLEOTIDE SEQUENCE [LARGE SCALE GENOMIC DNA]</scope>
    <source>
        <strain evidence="2">USDA-D6B2</strain>
    </source>
</reference>
<evidence type="ECO:0000313" key="2">
    <source>
        <dbReference type="EMBL" id="GIX66222.1"/>
    </source>
</evidence>
<sequence>MEELCVQTSRTDNKCKAMLTVSISTIKSFGDLDMLVQGIQLPIEKLADMTNHERIAKVPQRELQLEAGRAHLVQALDHVLDVRAVERVDELAVVEVEPGGLRLAGEGHVGGAVDGAEGPPAAVGHAVGENHVAVAVAHAVQKVAVEGAAAGRLHDALAVGEEAVVEGLEDLLGLAVERLVVGGGVDHLAQAGADVERADVLAAAGELEEDLGDDQVVVPPEALDGDHAVGLLLAHFDGDGALAVADASVPLAFEGDEIVVDELAAAVQHVAVELADVDAAVGLDHAADAAELVVAEVADLDGAVHLGELAAAVVLAVLEVAFVLVATGVDQLALAVEGVVVELAGVDEERGLELAAALSFVVGPLAVVLVALLAGGEGADAVAVAV</sequence>
<gene>
    <name evidence="2" type="ORF">BcabD6B2_56580</name>
</gene>
<proteinExistence type="predicted"/>
<keyword evidence="3" id="KW-1185">Reference proteome</keyword>
<keyword evidence="1" id="KW-0472">Membrane</keyword>
<feature type="transmembrane region" description="Helical" evidence="1">
    <location>
        <begin position="354"/>
        <end position="374"/>
    </location>
</feature>
<keyword evidence="1" id="KW-1133">Transmembrane helix</keyword>
<accession>A0AAV4M2X2</accession>
<keyword evidence="1" id="KW-0812">Transmembrane</keyword>
<dbReference type="GeneID" id="94197703"/>
<comment type="caution">
    <text evidence="2">The sequence shown here is derived from an EMBL/GenBank/DDBJ whole genome shotgun (WGS) entry which is preliminary data.</text>
</comment>
<dbReference type="RefSeq" id="XP_067718291.1">
    <property type="nucleotide sequence ID" value="XM_067862190.1"/>
</dbReference>